<dbReference type="EMBL" id="JYIV01000027">
    <property type="protein sequence ID" value="KJL21398.1"/>
    <property type="molecule type" value="Genomic_DNA"/>
</dbReference>
<evidence type="ECO:0000313" key="2">
    <source>
        <dbReference type="Proteomes" id="UP000033725"/>
    </source>
</evidence>
<dbReference type="AlphaFoldDB" id="A0A0F0KKK7"/>
<dbReference type="Proteomes" id="UP000033725">
    <property type="component" value="Unassembled WGS sequence"/>
</dbReference>
<sequence length="43" mass="4910">MRLNDLGIVRTRIERPDCGEVARLSEFGVATIHEAMRPWGVWA</sequence>
<gene>
    <name evidence="1" type="ORF">RN51_02418</name>
</gene>
<dbReference type="PATRIC" id="fig|82380.10.peg.2426"/>
<evidence type="ECO:0000313" key="1">
    <source>
        <dbReference type="EMBL" id="KJL21398.1"/>
    </source>
</evidence>
<name>A0A0F0KKK7_9MICO</name>
<comment type="caution">
    <text evidence="1">The sequence shown here is derived from an EMBL/GenBank/DDBJ whole genome shotgun (WGS) entry which is preliminary data.</text>
</comment>
<protein>
    <submittedName>
        <fullName evidence="1">Uncharacterized protein</fullName>
    </submittedName>
</protein>
<reference evidence="1 2" key="1">
    <citation type="submission" date="2015-02" db="EMBL/GenBank/DDBJ databases">
        <title>Draft genome sequences of ten Microbacterium spp. with emphasis on heavy metal contaminated environments.</title>
        <authorList>
            <person name="Corretto E."/>
        </authorList>
    </citation>
    <scope>NUCLEOTIDE SEQUENCE [LARGE SCALE GENOMIC DNA]</scope>
    <source>
        <strain evidence="1 2">BEL163</strain>
    </source>
</reference>
<organism evidence="1 2">
    <name type="scientific">Microbacterium oxydans</name>
    <dbReference type="NCBI Taxonomy" id="82380"/>
    <lineage>
        <taxon>Bacteria</taxon>
        <taxon>Bacillati</taxon>
        <taxon>Actinomycetota</taxon>
        <taxon>Actinomycetes</taxon>
        <taxon>Micrococcales</taxon>
        <taxon>Microbacteriaceae</taxon>
        <taxon>Microbacterium</taxon>
    </lineage>
</organism>
<accession>A0A0F0KKK7</accession>
<dbReference type="RefSeq" id="WP_269430492.1">
    <property type="nucleotide sequence ID" value="NZ_JYIV01000027.1"/>
</dbReference>
<proteinExistence type="predicted"/>